<dbReference type="PROSITE" id="PS51192">
    <property type="entry name" value="HELICASE_ATP_BIND_1"/>
    <property type="match status" value="1"/>
</dbReference>
<evidence type="ECO:0000313" key="6">
    <source>
        <dbReference type="Proteomes" id="UP000199227"/>
    </source>
</evidence>
<dbReference type="SUPFAM" id="SSF52540">
    <property type="entry name" value="P-loop containing nucleoside triphosphate hydrolases"/>
    <property type="match status" value="2"/>
</dbReference>
<dbReference type="GO" id="GO:0006289">
    <property type="term" value="P:nucleotide-excision repair"/>
    <property type="evidence" value="ECO:0007669"/>
    <property type="project" value="TreeGrafter"/>
</dbReference>
<sequence length="1639" mass="190315">MADYLNAIELAENLRERLEEVALSSIDIRDSELQNKLNEVIKSEDGLISEILVEGAFPAKKHTQTLNNIPFLNKKFLKLLDLNKIFDPNFYPYKHQYETLKIVSDMDENNKPAIVITAPTGSGKTESFLLPMLNDLISNPRRKGETGVRVIILYPMNALVADQNKRLFSYLKGQSKIRMFFYNSETPKKEKYATDEFNDKCFVKTREEAWKNPPDIMITNYSMLEYILARPNDYPLIGNALRTIIVDEAHLYTGTLAAEVSLLLRRVITKAKINNSKVLYIATTATISDNKEEQQDFFSKFFNKSKYKIINVRGEKEFKEIDKDINVDNEIEDFKDISNLITKNNLDLYNKFKNYKIFPKILKILSKPEEENDIDIIEFNKLQRIISDSIDSQTLLNIFTIGAKARQNDNELPLLPHKLHLQVRSLQGFSICSNPKCPDSKIEGIGKIHHGIFYNCTTCKRPTLNLVKCSECGEHFFYGKFDDKDQLHLKRFISNEFDNEDSYFLSFKESSKSIYINKDGKECSEHDYNNKFYIHSVCPTCSNDNFIPIGLSDQFLLPLVAETMLVNMPKIDKEINRFLPAQGRRLLIFSDSRSEAARLGSLLTYQHELQLFRRIIVETIQNKILENENNELKEYYQNEILENEKKLKGIENPKIREKVIEKINSLKIELSKMDSAITIPDLIHEIKNHKLLGEFFDKERMRRQSYDEREQLAYEKNLEAIKRNIYSRVVESLITPNIKDINLESLGLIKFIYPAIKSIELSDKFKYIFIDDKYDNFEKIKLEILNIFLYIFRDLKAITAEQVYFDEIKDKFSKIGLGQYITYNAKGKKLYNLKVTNQSFLYRFVAFILRSFNLADTDENIHIFLEAIYETFLVASKRADIQWLEYKEVQSDDDRVVDAFRIVFYELGLTIPSTLYLNTINKTIWQNAVNNIVPEKNSIVNLKKVSQDDLNRDPYFSRYRNMYLKGTKELSMGLWAEEHSAQLSQKENRRLQNLFIQGKRNILSATTTLEVGIDIGGLSGVLMANIPPNKANYIQRSGRTGRRTDGSSITLTYAKTRHFDQNAFRNFKFYMEKPLKKLTISLEKEKVVIRHFNSFIFSKFYESYFDSRNNLVNSFNKMGVFVGILEIPKFTDNSYSKFDFEIEEESIYKKFILFLKTYKISEEDKNFFREIFAYTKQDFDYYELLREFKKNIQEICDKYINDVKELFNDWNSTTVVSHKNAIRYNIKQKHGMSLIEVFSNAQILPKYGFPIDVKSLQVINQGRDEKDEFELSRGSFIALSEYVPGSKILAGGKLIESKGISKHFTGENLDEAFGENGFIYICSKGHFFTSQYIVHKCKMDGCEASVKPANYLIPKNGYITAASDKLSFKIASPKKIGRVEIHSEIYSTSKNDIVFEYDDFKIVYKEKTSIYGINKGEKGYGFAICTKCGYAESENGQVNKGSYDKLPTSFKKHASIYSESDLNRCLESHPTIWRNYNLMAKMITDAIIIVPKREITDIKIAQTLANAMKLSGVDELGIDEREIASLVQEIDGKYVLMFYDNQSGGVGYVYDLAKNRWNTWIEKTKERLFIDEKHNEECLNGCIKCVVTMNTNEPLPRKETLDYLVGKNNDIISANSKRKKQIIKPKISNSERLKKFKKI</sequence>
<dbReference type="InterPro" id="IPR014001">
    <property type="entry name" value="Helicase_ATP-bd"/>
</dbReference>
<feature type="domain" description="Helicase C-terminal" evidence="4">
    <location>
        <begin position="934"/>
        <end position="1086"/>
    </location>
</feature>
<dbReference type="GO" id="GO:0043138">
    <property type="term" value="F:3'-5' DNA helicase activity"/>
    <property type="evidence" value="ECO:0007669"/>
    <property type="project" value="TreeGrafter"/>
</dbReference>
<name>A0A1I5N7K6_9BACT</name>
<dbReference type="Gene3D" id="3.40.50.300">
    <property type="entry name" value="P-loop containing nucleotide triphosphate hydrolases"/>
    <property type="match status" value="2"/>
</dbReference>
<dbReference type="STRING" id="223786.SAMN05216234_1092"/>
<dbReference type="GO" id="GO:0005524">
    <property type="term" value="F:ATP binding"/>
    <property type="evidence" value="ECO:0007669"/>
    <property type="project" value="UniProtKB-KW"/>
</dbReference>
<evidence type="ECO:0000259" key="4">
    <source>
        <dbReference type="PROSITE" id="PS51194"/>
    </source>
</evidence>
<proteinExistence type="predicted"/>
<dbReference type="InterPro" id="IPR001650">
    <property type="entry name" value="Helicase_C-like"/>
</dbReference>
<dbReference type="PANTHER" id="PTHR47957:SF3">
    <property type="entry name" value="ATP-DEPENDENT HELICASE HRQ1"/>
    <property type="match status" value="1"/>
</dbReference>
<evidence type="ECO:0000313" key="5">
    <source>
        <dbReference type="EMBL" id="SFP17828.1"/>
    </source>
</evidence>
<dbReference type="InterPro" id="IPR011545">
    <property type="entry name" value="DEAD/DEAH_box_helicase_dom"/>
</dbReference>
<dbReference type="EMBL" id="FOXB01000009">
    <property type="protein sequence ID" value="SFP17828.1"/>
    <property type="molecule type" value="Genomic_DNA"/>
</dbReference>
<accession>A0A1I5N7K6</accession>
<dbReference type="RefSeq" id="WP_092911581.1">
    <property type="nucleotide sequence ID" value="NZ_FOXB01000009.1"/>
</dbReference>
<evidence type="ECO:0000259" key="3">
    <source>
        <dbReference type="PROSITE" id="PS51192"/>
    </source>
</evidence>
<organism evidence="5 6">
    <name type="scientific">Hydrogenimonas thermophila</name>
    <dbReference type="NCBI Taxonomy" id="223786"/>
    <lineage>
        <taxon>Bacteria</taxon>
        <taxon>Pseudomonadati</taxon>
        <taxon>Campylobacterota</taxon>
        <taxon>Epsilonproteobacteria</taxon>
        <taxon>Campylobacterales</taxon>
        <taxon>Hydrogenimonadaceae</taxon>
        <taxon>Hydrogenimonas</taxon>
    </lineage>
</organism>
<dbReference type="OrthoDB" id="9815222at2"/>
<evidence type="ECO:0000256" key="1">
    <source>
        <dbReference type="ARBA" id="ARBA00022741"/>
    </source>
</evidence>
<evidence type="ECO:0000256" key="2">
    <source>
        <dbReference type="ARBA" id="ARBA00022840"/>
    </source>
</evidence>
<dbReference type="GO" id="GO:0036297">
    <property type="term" value="P:interstrand cross-link repair"/>
    <property type="evidence" value="ECO:0007669"/>
    <property type="project" value="TreeGrafter"/>
</dbReference>
<feature type="domain" description="Helicase ATP-binding" evidence="3">
    <location>
        <begin position="105"/>
        <end position="305"/>
    </location>
</feature>
<dbReference type="PROSITE" id="PS51194">
    <property type="entry name" value="HELICASE_CTER"/>
    <property type="match status" value="1"/>
</dbReference>
<reference evidence="5 6" key="1">
    <citation type="submission" date="2016-10" db="EMBL/GenBank/DDBJ databases">
        <authorList>
            <person name="de Groot N.N."/>
        </authorList>
    </citation>
    <scope>NUCLEOTIDE SEQUENCE [LARGE SCALE GENOMIC DNA]</scope>
    <source>
        <strain evidence="5 6">EP1-55-1</strain>
    </source>
</reference>
<dbReference type="InterPro" id="IPR018973">
    <property type="entry name" value="MZB"/>
</dbReference>
<dbReference type="Pfam" id="PF09369">
    <property type="entry name" value="MZB"/>
    <property type="match status" value="1"/>
</dbReference>
<dbReference type="Pfam" id="PF00271">
    <property type="entry name" value="Helicase_C"/>
    <property type="match status" value="1"/>
</dbReference>
<dbReference type="Pfam" id="PF00270">
    <property type="entry name" value="DEAD"/>
    <property type="match status" value="1"/>
</dbReference>
<dbReference type="Proteomes" id="UP000199227">
    <property type="component" value="Unassembled WGS sequence"/>
</dbReference>
<keyword evidence="6" id="KW-1185">Reference proteome</keyword>
<dbReference type="PANTHER" id="PTHR47957">
    <property type="entry name" value="ATP-DEPENDENT HELICASE HRQ1"/>
    <property type="match status" value="1"/>
</dbReference>
<dbReference type="InterPro" id="IPR027417">
    <property type="entry name" value="P-loop_NTPase"/>
</dbReference>
<dbReference type="SMART" id="SM00490">
    <property type="entry name" value="HELICc"/>
    <property type="match status" value="1"/>
</dbReference>
<keyword evidence="1" id="KW-0547">Nucleotide-binding</keyword>
<dbReference type="SMART" id="SM00487">
    <property type="entry name" value="DEXDc"/>
    <property type="match status" value="1"/>
</dbReference>
<protein>
    <submittedName>
        <fullName evidence="5">CRISPR-associated helicase Cas3, subtype CYANO</fullName>
    </submittedName>
</protein>
<keyword evidence="2" id="KW-0067">ATP-binding</keyword>
<gene>
    <name evidence="5" type="ORF">SAMN05216234_1092</name>
</gene>
<dbReference type="GO" id="GO:0003676">
    <property type="term" value="F:nucleic acid binding"/>
    <property type="evidence" value="ECO:0007669"/>
    <property type="project" value="InterPro"/>
</dbReference>